<accession>A0A6G2A3S2</accession>
<feature type="domain" description="MobA/VirD2-like nuclease" evidence="1">
    <location>
        <begin position="27"/>
        <end position="162"/>
    </location>
</feature>
<evidence type="ECO:0000259" key="1">
    <source>
        <dbReference type="Pfam" id="PF03432"/>
    </source>
</evidence>
<dbReference type="AlphaFoldDB" id="A0A6G2A3S2"/>
<evidence type="ECO:0000313" key="2">
    <source>
        <dbReference type="EMBL" id="MSC70424.1"/>
    </source>
</evidence>
<reference evidence="2" key="1">
    <citation type="journal article" date="2019" name="Nat. Med.">
        <title>A library of human gut bacterial isolates paired with longitudinal multiomics data enables mechanistic microbiome research.</title>
        <authorList>
            <person name="Poyet M."/>
            <person name="Groussin M."/>
            <person name="Gibbons S.M."/>
            <person name="Avila-Pacheco J."/>
            <person name="Jiang X."/>
            <person name="Kearney S.M."/>
            <person name="Perrotta A.R."/>
            <person name="Berdy B."/>
            <person name="Zhao S."/>
            <person name="Lieberman T.D."/>
            <person name="Swanson P.K."/>
            <person name="Smith M."/>
            <person name="Roesemann S."/>
            <person name="Alexander J.E."/>
            <person name="Rich S.A."/>
            <person name="Livny J."/>
            <person name="Vlamakis H."/>
            <person name="Clish C."/>
            <person name="Bullock K."/>
            <person name="Deik A."/>
            <person name="Scott J."/>
            <person name="Pierce K.A."/>
            <person name="Xavier R.J."/>
            <person name="Alm E.J."/>
        </authorList>
    </citation>
    <scope>NUCLEOTIDE SEQUENCE</scope>
    <source>
        <strain evidence="2">BIOML-B7</strain>
    </source>
</reference>
<dbReference type="RefSeq" id="WP_341474426.1">
    <property type="nucleotide sequence ID" value="NZ_WKQG01000047.1"/>
</dbReference>
<comment type="caution">
    <text evidence="2">The sequence shown here is derived from an EMBL/GenBank/DDBJ whole genome shotgun (WGS) entry which is preliminary data.</text>
</comment>
<proteinExistence type="predicted"/>
<feature type="non-terminal residue" evidence="2">
    <location>
        <position position="185"/>
    </location>
</feature>
<gene>
    <name evidence="2" type="ORF">GKD79_16395</name>
</gene>
<dbReference type="Pfam" id="PF03432">
    <property type="entry name" value="Relaxase"/>
    <property type="match status" value="1"/>
</dbReference>
<dbReference type="EMBL" id="WKQG01000047">
    <property type="protein sequence ID" value="MSC70424.1"/>
    <property type="molecule type" value="Genomic_DNA"/>
</dbReference>
<name>A0A6G2A3S2_9FIRM</name>
<protein>
    <submittedName>
        <fullName evidence="2">Relaxase/mobilization nuclease domain-containing protein</fullName>
    </submittedName>
</protein>
<sequence>MATTRLMPLHVGKGRNISTAISDIIDYVENPQKTDFGKFIYGYECDTRLADAEFLLSKRQYANLTGRNQGADDVIAYHLRQAFKPGEVTPEEANQIGRELALKLTKGNHAFVVCTHVDKHHVHNHIIINSTTLDCQKKFRNFWGSTWAIRRMNDKLCLEHGLSIVENPKPSREHYGTWLGNKKQP</sequence>
<organism evidence="2">
    <name type="scientific">Faecalibacterium prausnitzii</name>
    <dbReference type="NCBI Taxonomy" id="853"/>
    <lineage>
        <taxon>Bacteria</taxon>
        <taxon>Bacillati</taxon>
        <taxon>Bacillota</taxon>
        <taxon>Clostridia</taxon>
        <taxon>Eubacteriales</taxon>
        <taxon>Oscillospiraceae</taxon>
        <taxon>Faecalibacterium</taxon>
    </lineage>
</organism>
<dbReference type="InterPro" id="IPR005094">
    <property type="entry name" value="Endonuclease_MobA/VirD2"/>
</dbReference>